<dbReference type="UniPathway" id="UPA00124"/>
<dbReference type="GO" id="GO:0019305">
    <property type="term" value="P:dTDP-rhamnose biosynthetic process"/>
    <property type="evidence" value="ECO:0007669"/>
    <property type="project" value="UniProtKB-UniPathway"/>
</dbReference>
<organism evidence="8 9">
    <name type="scientific">Sulfuriferula multivorans</name>
    <dbReference type="NCBI Taxonomy" id="1559896"/>
    <lineage>
        <taxon>Bacteria</taxon>
        <taxon>Pseudomonadati</taxon>
        <taxon>Pseudomonadota</taxon>
        <taxon>Betaproteobacteria</taxon>
        <taxon>Nitrosomonadales</taxon>
        <taxon>Sulfuricellaceae</taxon>
        <taxon>Sulfuriferula</taxon>
    </lineage>
</organism>
<dbReference type="Proteomes" id="UP000286806">
    <property type="component" value="Unassembled WGS sequence"/>
</dbReference>
<dbReference type="RefSeq" id="WP_124705785.1">
    <property type="nucleotide sequence ID" value="NZ_BGOW01000033.1"/>
</dbReference>
<feature type="domain" description="RmlD-like substrate binding" evidence="7">
    <location>
        <begin position="1"/>
        <end position="288"/>
    </location>
</feature>
<evidence type="ECO:0000313" key="8">
    <source>
        <dbReference type="EMBL" id="GCB02020.1"/>
    </source>
</evidence>
<evidence type="ECO:0000256" key="5">
    <source>
        <dbReference type="ARBA" id="ARBA00048200"/>
    </source>
</evidence>
<dbReference type="PANTHER" id="PTHR10491">
    <property type="entry name" value="DTDP-4-DEHYDRORHAMNOSE REDUCTASE"/>
    <property type="match status" value="1"/>
</dbReference>
<keyword evidence="6" id="KW-0560">Oxidoreductase</keyword>
<proteinExistence type="inferred from homology"/>
<keyword evidence="9" id="KW-1185">Reference proteome</keyword>
<evidence type="ECO:0000256" key="4">
    <source>
        <dbReference type="ARBA" id="ARBA00017099"/>
    </source>
</evidence>
<accession>A0A401JZE5</accession>
<evidence type="ECO:0000256" key="1">
    <source>
        <dbReference type="ARBA" id="ARBA00004781"/>
    </source>
</evidence>
<protein>
    <recommendedName>
        <fullName evidence="4 6">dTDP-4-dehydrorhamnose reductase</fullName>
        <ecNumber evidence="3 6">1.1.1.133</ecNumber>
    </recommendedName>
</protein>
<evidence type="ECO:0000256" key="3">
    <source>
        <dbReference type="ARBA" id="ARBA00012929"/>
    </source>
</evidence>
<dbReference type="Gene3D" id="3.90.25.10">
    <property type="entry name" value="UDP-galactose 4-epimerase, domain 1"/>
    <property type="match status" value="1"/>
</dbReference>
<evidence type="ECO:0000313" key="9">
    <source>
        <dbReference type="Proteomes" id="UP000286806"/>
    </source>
</evidence>
<dbReference type="GO" id="GO:0005829">
    <property type="term" value="C:cytosol"/>
    <property type="evidence" value="ECO:0007669"/>
    <property type="project" value="TreeGrafter"/>
</dbReference>
<comment type="similarity">
    <text evidence="2 6">Belongs to the dTDP-4-dehydrorhamnose reductase family.</text>
</comment>
<evidence type="ECO:0000256" key="2">
    <source>
        <dbReference type="ARBA" id="ARBA00010944"/>
    </source>
</evidence>
<dbReference type="CDD" id="cd05254">
    <property type="entry name" value="dTDP_HR_like_SDR_e"/>
    <property type="match status" value="1"/>
</dbReference>
<comment type="caution">
    <text evidence="8">The sequence shown here is derived from an EMBL/GenBank/DDBJ whole genome shotgun (WGS) entry which is preliminary data.</text>
</comment>
<dbReference type="InterPro" id="IPR005913">
    <property type="entry name" value="dTDP_dehydrorham_reduct"/>
</dbReference>
<dbReference type="Pfam" id="PF04321">
    <property type="entry name" value="RmlD_sub_bind"/>
    <property type="match status" value="1"/>
</dbReference>
<evidence type="ECO:0000256" key="6">
    <source>
        <dbReference type="RuleBase" id="RU364082"/>
    </source>
</evidence>
<dbReference type="EC" id="1.1.1.133" evidence="3 6"/>
<keyword evidence="6" id="KW-0521">NADP</keyword>
<gene>
    <name evidence="8" type="ORF">SFMTTN_2836</name>
</gene>
<name>A0A401JZE5_9PROT</name>
<dbReference type="GO" id="GO:0008831">
    <property type="term" value="F:dTDP-4-dehydrorhamnose reductase activity"/>
    <property type="evidence" value="ECO:0007669"/>
    <property type="project" value="UniProtKB-EC"/>
</dbReference>
<evidence type="ECO:0000259" key="7">
    <source>
        <dbReference type="Pfam" id="PF04321"/>
    </source>
</evidence>
<dbReference type="OrthoDB" id="9803892at2"/>
<dbReference type="AlphaFoldDB" id="A0A401JZE5"/>
<dbReference type="NCBIfam" id="TIGR01214">
    <property type="entry name" value="rmlD"/>
    <property type="match status" value="1"/>
</dbReference>
<comment type="catalytic activity">
    <reaction evidence="5 6">
        <text>dTDP-beta-L-rhamnose + NADP(+) = dTDP-4-dehydro-beta-L-rhamnose + NADPH + H(+)</text>
        <dbReference type="Rhea" id="RHEA:21796"/>
        <dbReference type="ChEBI" id="CHEBI:15378"/>
        <dbReference type="ChEBI" id="CHEBI:57510"/>
        <dbReference type="ChEBI" id="CHEBI:57783"/>
        <dbReference type="ChEBI" id="CHEBI:58349"/>
        <dbReference type="ChEBI" id="CHEBI:62830"/>
        <dbReference type="EC" id="1.1.1.133"/>
    </reaction>
</comment>
<dbReference type="EMBL" id="BGOW01000033">
    <property type="protein sequence ID" value="GCB02020.1"/>
    <property type="molecule type" value="Genomic_DNA"/>
</dbReference>
<dbReference type="Gene3D" id="3.40.50.720">
    <property type="entry name" value="NAD(P)-binding Rossmann-like Domain"/>
    <property type="match status" value="1"/>
</dbReference>
<sequence length="296" mass="32323">MNILLTGVNGQVGWELRRTLATLGTVTAPTSSQLNLTDGNALRSFIRTLRPELIVNPAAHTAVDKAESEPGLARTVNAIAPAIMAEEAAKLGAAMIHYSTDYVFDGNKPGAYTEDDATHPLGVYGQTKLEGENAIRAANIPHLILRTSWVYGLRGSNFLLTMQRLFKERDQLRIVADQYGAPTWSRMIAEATAQMLAQQPFDQGKSALHGTYNLTSRGRVSWYQFARTILDLTIQSGARRPELIPIPGTDYPTPAQRPSNSVLAGDKLQRSFGLSLPDWEAALELCLDCNKAVSTD</sequence>
<dbReference type="SUPFAM" id="SSF51735">
    <property type="entry name" value="NAD(P)-binding Rossmann-fold domains"/>
    <property type="match status" value="1"/>
</dbReference>
<dbReference type="InterPro" id="IPR029903">
    <property type="entry name" value="RmlD-like-bd"/>
</dbReference>
<comment type="cofactor">
    <cofactor evidence="6">
        <name>Mg(2+)</name>
        <dbReference type="ChEBI" id="CHEBI:18420"/>
    </cofactor>
    <text evidence="6">Binds 1 Mg(2+) ion per monomer.</text>
</comment>
<reference evidence="8 9" key="1">
    <citation type="journal article" date="2019" name="Front. Microbiol.">
        <title>Genomes of Neutrophilic Sulfur-Oxidizing Chemolithoautotrophs Representing 9 Proteobacterial Species From 8 Genera.</title>
        <authorList>
            <person name="Watanabe T."/>
            <person name="Kojima H."/>
            <person name="Umezawa K."/>
            <person name="Hori C."/>
            <person name="Takasuka T.E."/>
            <person name="Kato Y."/>
            <person name="Fukui M."/>
        </authorList>
    </citation>
    <scope>NUCLEOTIDE SEQUENCE [LARGE SCALE GENOMIC DNA]</scope>
    <source>
        <strain evidence="8 9">TTN</strain>
    </source>
</reference>
<dbReference type="PANTHER" id="PTHR10491:SF4">
    <property type="entry name" value="METHIONINE ADENOSYLTRANSFERASE 2 SUBUNIT BETA"/>
    <property type="match status" value="1"/>
</dbReference>
<dbReference type="InterPro" id="IPR036291">
    <property type="entry name" value="NAD(P)-bd_dom_sf"/>
</dbReference>
<comment type="function">
    <text evidence="6">Catalyzes the reduction of dTDP-6-deoxy-L-lyxo-4-hexulose to yield dTDP-L-rhamnose.</text>
</comment>
<comment type="pathway">
    <text evidence="1 6">Carbohydrate biosynthesis; dTDP-L-rhamnose biosynthesis.</text>
</comment>